<evidence type="ECO:0000259" key="2">
    <source>
        <dbReference type="PROSITE" id="PS50994"/>
    </source>
</evidence>
<dbReference type="SUPFAM" id="SSF53098">
    <property type="entry name" value="Ribonuclease H-like"/>
    <property type="match status" value="1"/>
</dbReference>
<comment type="caution">
    <text evidence="3">The sequence shown here is derived from an EMBL/GenBank/DDBJ whole genome shotgun (WGS) entry which is preliminary data.</text>
</comment>
<dbReference type="InterPro" id="IPR001584">
    <property type="entry name" value="Integrase_cat-core"/>
</dbReference>
<feature type="compositionally biased region" description="Basic and acidic residues" evidence="1">
    <location>
        <begin position="742"/>
        <end position="758"/>
    </location>
</feature>
<gene>
    <name evidence="3" type="ORF">LCGC14_0612100</name>
</gene>
<protein>
    <recommendedName>
        <fullName evidence="2">Integrase catalytic domain-containing protein</fullName>
    </recommendedName>
</protein>
<dbReference type="InterPro" id="IPR036397">
    <property type="entry name" value="RNaseH_sf"/>
</dbReference>
<name>A0A0F9UFV5_9ZZZZ</name>
<dbReference type="InterPro" id="IPR015378">
    <property type="entry name" value="Transposase-like_Mu_C"/>
</dbReference>
<dbReference type="Gene3D" id="3.30.420.10">
    <property type="entry name" value="Ribonuclease H-like superfamily/Ribonuclease H"/>
    <property type="match status" value="1"/>
</dbReference>
<reference evidence="3" key="1">
    <citation type="journal article" date="2015" name="Nature">
        <title>Complex archaea that bridge the gap between prokaryotes and eukaryotes.</title>
        <authorList>
            <person name="Spang A."/>
            <person name="Saw J.H."/>
            <person name="Jorgensen S.L."/>
            <person name="Zaremba-Niedzwiedzka K."/>
            <person name="Martijn J."/>
            <person name="Lind A.E."/>
            <person name="van Eijk R."/>
            <person name="Schleper C."/>
            <person name="Guy L."/>
            <person name="Ettema T.J."/>
        </authorList>
    </citation>
    <scope>NUCLEOTIDE SEQUENCE</scope>
</reference>
<feature type="domain" description="Integrase catalytic" evidence="2">
    <location>
        <begin position="318"/>
        <end position="538"/>
    </location>
</feature>
<dbReference type="PROSITE" id="PS50994">
    <property type="entry name" value="INTEGRASE"/>
    <property type="match status" value="1"/>
</dbReference>
<dbReference type="InterPro" id="IPR012337">
    <property type="entry name" value="RNaseH-like_sf"/>
</dbReference>
<proteinExistence type="predicted"/>
<accession>A0A0F9UFV5</accession>
<evidence type="ECO:0000313" key="3">
    <source>
        <dbReference type="EMBL" id="KKN52478.1"/>
    </source>
</evidence>
<feature type="region of interest" description="Disordered" evidence="1">
    <location>
        <begin position="704"/>
        <end position="775"/>
    </location>
</feature>
<dbReference type="EMBL" id="LAZR01001017">
    <property type="protein sequence ID" value="KKN52478.1"/>
    <property type="molecule type" value="Genomic_DNA"/>
</dbReference>
<dbReference type="GO" id="GO:0015074">
    <property type="term" value="P:DNA integration"/>
    <property type="evidence" value="ECO:0007669"/>
    <property type="project" value="InterPro"/>
</dbReference>
<organism evidence="3">
    <name type="scientific">marine sediment metagenome</name>
    <dbReference type="NCBI Taxonomy" id="412755"/>
    <lineage>
        <taxon>unclassified sequences</taxon>
        <taxon>metagenomes</taxon>
        <taxon>ecological metagenomes</taxon>
    </lineage>
</organism>
<evidence type="ECO:0000256" key="1">
    <source>
        <dbReference type="SAM" id="MobiDB-lite"/>
    </source>
</evidence>
<dbReference type="AlphaFoldDB" id="A0A0F9UFV5"/>
<dbReference type="GO" id="GO:0003676">
    <property type="term" value="F:nucleic acid binding"/>
    <property type="evidence" value="ECO:0007669"/>
    <property type="project" value="InterPro"/>
</dbReference>
<dbReference type="Pfam" id="PF09299">
    <property type="entry name" value="Mu-transpos_C"/>
    <property type="match status" value="1"/>
</dbReference>
<sequence>MNAIVKTNAFTKLNPIKSGFRIEQTDRLTIERKHFDWAGQSGDTIFLQPSNGQGMTEQFTMGMLSRLSAAGEIKHEVGFYLPDELKSVSLAKGARFEPSQLEAEAKKRFYNRYVQILAIEEMVSEGLILPNKKGIKASLHEIETRAVTYLKQDVTERDMLNHALEHGQLPKRIAKSVRKGRGGGHKEGLELYSADYLRKLYKECEKRGLSALADSTSKCGNRNSGFRPAEQSLLMSTIRTSYLTLERKTLKTTVVDVQRAFRSENKHLEAEGKLILRVPGRDAVRGAIKKLDPLRVMIARHGREFAIKQLRPVDKGLEVSRPGERVEMDEWCIDLQSIIHSANLKEFFGDELLDLIGLNGDTARWWLVLAIDCRTKVILGMKLTRNPCASAAQECLRMVVSDKGAWADASGALTPWSMAVKPELMVTDNGPAFKSGAFTHCCLDLRVTALRTHAGVPGMRGTGERIFGTLSTDLMPRLVGRTFSNSIERGDYKSEDRACLDAEDVAFILVRWVVDIYHNSPHSSLGGRTPLEQWDADMEDGNYPLSGLPDVATKRLAFGKRIECTVSQQGIVVMGVRYHSPELGMYFMGMGSKRVDVRWDPENLGAVSVYLEGAWQVVPSVHDRFVGMHFHDWMKVRRALRAKSASRKIWNQEIVFNAIDQIEDLVKDRSMAFGIIDTTISDEQFSKIQADLFSSFRMDDTPRLKADSEGLGRTITPRAPDPDIAPSGSKAPAKTASVKPSPDVEKRAKAAEIADTPRKPRAAVSKFGLPPKHED</sequence>